<accession>A0A6L8LFM9</accession>
<gene>
    <name evidence="5" type="ORF">GR167_04815</name>
</gene>
<dbReference type="PROSITE" id="PS50005">
    <property type="entry name" value="TPR"/>
    <property type="match status" value="1"/>
</dbReference>
<evidence type="ECO:0000256" key="3">
    <source>
        <dbReference type="PROSITE-ProRule" id="PRU00339"/>
    </source>
</evidence>
<evidence type="ECO:0000313" key="6">
    <source>
        <dbReference type="Proteomes" id="UP000479043"/>
    </source>
</evidence>
<evidence type="ECO:0000256" key="2">
    <source>
        <dbReference type="ARBA" id="ARBA00022803"/>
    </source>
</evidence>
<feature type="repeat" description="TPR" evidence="3">
    <location>
        <begin position="106"/>
        <end position="139"/>
    </location>
</feature>
<dbReference type="InterPro" id="IPR013105">
    <property type="entry name" value="TPR_2"/>
</dbReference>
<keyword evidence="2 3" id="KW-0802">TPR repeat</keyword>
<dbReference type="Gene3D" id="1.25.40.10">
    <property type="entry name" value="Tetratricopeptide repeat domain"/>
    <property type="match status" value="1"/>
</dbReference>
<evidence type="ECO:0000313" key="5">
    <source>
        <dbReference type="EMBL" id="MYM54615.1"/>
    </source>
</evidence>
<dbReference type="AlphaFoldDB" id="A0A6L8LFM9"/>
<dbReference type="PANTHER" id="PTHR44858">
    <property type="entry name" value="TETRATRICOPEPTIDE REPEAT PROTEIN 6"/>
    <property type="match status" value="1"/>
</dbReference>
<dbReference type="InterPro" id="IPR011990">
    <property type="entry name" value="TPR-like_helical_dom_sf"/>
</dbReference>
<keyword evidence="1" id="KW-0677">Repeat</keyword>
<proteinExistence type="predicted"/>
<dbReference type="InterPro" id="IPR050498">
    <property type="entry name" value="Ycf3"/>
</dbReference>
<organism evidence="5 6">
    <name type="scientific">Thalassovita mangrovi</name>
    <dbReference type="NCBI Taxonomy" id="2692236"/>
    <lineage>
        <taxon>Bacteria</taxon>
        <taxon>Pseudomonadati</taxon>
        <taxon>Pseudomonadota</taxon>
        <taxon>Alphaproteobacteria</taxon>
        <taxon>Rhodobacterales</taxon>
        <taxon>Roseobacteraceae</taxon>
        <taxon>Thalassovita</taxon>
    </lineage>
</organism>
<dbReference type="Pfam" id="PF07719">
    <property type="entry name" value="TPR_2"/>
    <property type="match status" value="1"/>
</dbReference>
<evidence type="ECO:0000256" key="4">
    <source>
        <dbReference type="SAM" id="SignalP"/>
    </source>
</evidence>
<dbReference type="EMBL" id="WWEN01000002">
    <property type="protein sequence ID" value="MYM54615.1"/>
    <property type="molecule type" value="Genomic_DNA"/>
</dbReference>
<dbReference type="Proteomes" id="UP000479043">
    <property type="component" value="Unassembled WGS sequence"/>
</dbReference>
<keyword evidence="6" id="KW-1185">Reference proteome</keyword>
<dbReference type="SMART" id="SM00028">
    <property type="entry name" value="TPR"/>
    <property type="match status" value="3"/>
</dbReference>
<feature type="signal peptide" evidence="4">
    <location>
        <begin position="1"/>
        <end position="27"/>
    </location>
</feature>
<protein>
    <submittedName>
        <fullName evidence="5">Tetratricopeptide repeat protein</fullName>
    </submittedName>
</protein>
<feature type="chain" id="PRO_5026811900" evidence="4">
    <location>
        <begin position="28"/>
        <end position="192"/>
    </location>
</feature>
<sequence>MSTVSVRPKLIVAAAAAIVAFSLPLRAQDTAPDAADGIADLLAQLEQADPAEAKRIDRQIKMKWANSGSASMDLLLKRGREAMERGDLDMAADHLTALIDHAPDFPEAWHQRASVWFQMGRYGLALSDLEHALTLNPNHYEALFGLGVIMEQLDRPELAYRAYDLVQRMHPHYLEAAEAMKRLETQVQGRKL</sequence>
<name>A0A6L8LFM9_9RHOB</name>
<dbReference type="InterPro" id="IPR019734">
    <property type="entry name" value="TPR_rpt"/>
</dbReference>
<dbReference type="SUPFAM" id="SSF48452">
    <property type="entry name" value="TPR-like"/>
    <property type="match status" value="1"/>
</dbReference>
<evidence type="ECO:0000256" key="1">
    <source>
        <dbReference type="ARBA" id="ARBA00022737"/>
    </source>
</evidence>
<dbReference type="PANTHER" id="PTHR44858:SF1">
    <property type="entry name" value="UDP-N-ACETYLGLUCOSAMINE--PEPTIDE N-ACETYLGLUCOSAMINYLTRANSFERASE SPINDLY-RELATED"/>
    <property type="match status" value="1"/>
</dbReference>
<reference evidence="5 6" key="1">
    <citation type="submission" date="2020-01" db="EMBL/GenBank/DDBJ databases">
        <authorList>
            <person name="Chen S."/>
        </authorList>
    </citation>
    <scope>NUCLEOTIDE SEQUENCE [LARGE SCALE GENOMIC DNA]</scope>
    <source>
        <strain evidence="5 6">GS-10</strain>
    </source>
</reference>
<keyword evidence="4" id="KW-0732">Signal</keyword>
<dbReference type="RefSeq" id="WP_160972300.1">
    <property type="nucleotide sequence ID" value="NZ_WWEN01000002.1"/>
</dbReference>
<comment type="caution">
    <text evidence="5">The sequence shown here is derived from an EMBL/GenBank/DDBJ whole genome shotgun (WGS) entry which is preliminary data.</text>
</comment>